<reference evidence="3" key="1">
    <citation type="submission" date="2022-05" db="EMBL/GenBank/DDBJ databases">
        <title>An RpoN-dependent PEP-CTERM gene is involved in floc formation of an Aquincola tertiaricarbonis strain.</title>
        <authorList>
            <person name="Qiu D."/>
            <person name="Xia M."/>
        </authorList>
    </citation>
    <scope>NUCLEOTIDE SEQUENCE</scope>
    <source>
        <strain evidence="3">RN12</strain>
    </source>
</reference>
<feature type="signal peptide" evidence="1">
    <location>
        <begin position="1"/>
        <end position="22"/>
    </location>
</feature>
<accession>A0ABY4RZN9</accession>
<proteinExistence type="predicted"/>
<gene>
    <name evidence="3" type="ORF">MW290_10920</name>
</gene>
<dbReference type="NCBIfam" id="TIGR02595">
    <property type="entry name" value="PEP_CTERM"/>
    <property type="match status" value="1"/>
</dbReference>
<name>A0ABY4RZN9_AQUTE</name>
<dbReference type="Proteomes" id="UP001056201">
    <property type="component" value="Chromosome 1"/>
</dbReference>
<evidence type="ECO:0000313" key="3">
    <source>
        <dbReference type="EMBL" id="URI06421.1"/>
    </source>
</evidence>
<dbReference type="InterPro" id="IPR013424">
    <property type="entry name" value="Ice-binding_C"/>
</dbReference>
<dbReference type="Pfam" id="PF07589">
    <property type="entry name" value="PEP-CTERM"/>
    <property type="match status" value="1"/>
</dbReference>
<evidence type="ECO:0000259" key="2">
    <source>
        <dbReference type="Pfam" id="PF07589"/>
    </source>
</evidence>
<feature type="domain" description="Ice-binding protein C-terminal" evidence="2">
    <location>
        <begin position="156"/>
        <end position="181"/>
    </location>
</feature>
<evidence type="ECO:0000313" key="4">
    <source>
        <dbReference type="Proteomes" id="UP001056201"/>
    </source>
</evidence>
<keyword evidence="4" id="KW-1185">Reference proteome</keyword>
<protein>
    <submittedName>
        <fullName evidence="3">PEP-CTERM sorting domain-containing protein</fullName>
    </submittedName>
</protein>
<evidence type="ECO:0000256" key="1">
    <source>
        <dbReference type="SAM" id="SignalP"/>
    </source>
</evidence>
<feature type="chain" id="PRO_5046093293" evidence="1">
    <location>
        <begin position="23"/>
        <end position="187"/>
    </location>
</feature>
<keyword evidence="1" id="KW-0732">Signal</keyword>
<dbReference type="EMBL" id="CP097635">
    <property type="protein sequence ID" value="URI06421.1"/>
    <property type="molecule type" value="Genomic_DNA"/>
</dbReference>
<sequence>MKQYLALGALALGLAAALPASAASFSFGFDNVLSQDAVDEAGNTQLSFNLGAGSFITGLRYEFDVEAYTGSWLSEISLRITGRSGEGFDFLPAPDIENEGRYGASGSLDLLNQGLGFRLGSDGQLRLQFYDDVNDLAGADGIWHSGKLTFDYVAAPVPEPATWATLAAGLAALGLTAARRRRADTPG</sequence>
<dbReference type="RefSeq" id="WP_250194684.1">
    <property type="nucleotide sequence ID" value="NZ_CP097635.1"/>
</dbReference>
<organism evidence="3 4">
    <name type="scientific">Aquincola tertiaricarbonis</name>
    <dbReference type="NCBI Taxonomy" id="391953"/>
    <lineage>
        <taxon>Bacteria</taxon>
        <taxon>Pseudomonadati</taxon>
        <taxon>Pseudomonadota</taxon>
        <taxon>Betaproteobacteria</taxon>
        <taxon>Burkholderiales</taxon>
        <taxon>Sphaerotilaceae</taxon>
        <taxon>Aquincola</taxon>
    </lineage>
</organism>